<keyword evidence="2" id="KW-0472">Membrane</keyword>
<keyword evidence="2" id="KW-1133">Transmembrane helix</keyword>
<keyword evidence="4" id="KW-1185">Reference proteome</keyword>
<dbReference type="STRING" id="995062.SAMN04489718_1735"/>
<feature type="region of interest" description="Disordered" evidence="1">
    <location>
        <begin position="261"/>
        <end position="282"/>
    </location>
</feature>
<dbReference type="RefSeq" id="WP_092522304.1">
    <property type="nucleotide sequence ID" value="NZ_FNKO01000001.1"/>
</dbReference>
<dbReference type="InterPro" id="IPR057952">
    <property type="entry name" value="Rv2743c-like"/>
</dbReference>
<dbReference type="OrthoDB" id="3701303at2"/>
<evidence type="ECO:0000256" key="2">
    <source>
        <dbReference type="SAM" id="Phobius"/>
    </source>
</evidence>
<dbReference type="EMBL" id="FNKO01000001">
    <property type="protein sequence ID" value="SDQ43145.1"/>
    <property type="molecule type" value="Genomic_DNA"/>
</dbReference>
<evidence type="ECO:0000256" key="1">
    <source>
        <dbReference type="SAM" id="MobiDB-lite"/>
    </source>
</evidence>
<name>A0A1H1ATX1_9ACTN</name>
<feature type="region of interest" description="Disordered" evidence="1">
    <location>
        <begin position="117"/>
        <end position="144"/>
    </location>
</feature>
<proteinExistence type="predicted"/>
<feature type="compositionally biased region" description="Basic and acidic residues" evidence="1">
    <location>
        <begin position="263"/>
        <end position="282"/>
    </location>
</feature>
<evidence type="ECO:0000313" key="4">
    <source>
        <dbReference type="Proteomes" id="UP000199301"/>
    </source>
</evidence>
<feature type="transmembrane region" description="Helical" evidence="2">
    <location>
        <begin position="90"/>
        <end position="109"/>
    </location>
</feature>
<protein>
    <submittedName>
        <fullName evidence="3">Uncharacterized protein</fullName>
    </submittedName>
</protein>
<gene>
    <name evidence="3" type="ORF">SAMN04489718_1735</name>
</gene>
<keyword evidence="2" id="KW-0812">Transmembrane</keyword>
<reference evidence="4" key="1">
    <citation type="submission" date="2016-10" db="EMBL/GenBank/DDBJ databases">
        <authorList>
            <person name="Varghese N."/>
            <person name="Submissions S."/>
        </authorList>
    </citation>
    <scope>NUCLEOTIDE SEQUENCE [LARGE SCALE GENOMIC DNA]</scope>
    <source>
        <strain evidence="4">DSM 45459</strain>
    </source>
</reference>
<dbReference type="Proteomes" id="UP000199301">
    <property type="component" value="Unassembled WGS sequence"/>
</dbReference>
<accession>A0A1H1ATX1</accession>
<dbReference type="NCBIfam" id="NF047839">
    <property type="entry name" value="PspM_Rv2743c"/>
    <property type="match status" value="1"/>
</dbReference>
<dbReference type="AlphaFoldDB" id="A0A1H1ATX1"/>
<feature type="transmembrane region" description="Helical" evidence="2">
    <location>
        <begin position="51"/>
        <end position="70"/>
    </location>
</feature>
<sequence length="282" mass="30226">MGRRDSGIGDWGDYALEQLRGPVLTNIKQRVASWRDPRARLLRRRKRAKRLAAGSGATTGVFGGGAYLSYAPETLGLPAEPAGETLFDLASLGLGGIALAAGVGTVGALRHYRRLKRTPLPAAPPEPPRLPPRSSAAHEPMRQLAEAERSLHDSLNRLDTGIGQGDDPVSGARSTAAEVAVALRSVADRLEAVEGTLEHAPGEQRRELEEEIRRMRAELNEGVERYGSLVAAAGRAIAAGGSNDQRDHRMQDATDRLAGLAEGLRELSGERSRPDRERGSSE</sequence>
<dbReference type="Pfam" id="PF25587">
    <property type="entry name" value="Rv2743c"/>
    <property type="match status" value="1"/>
</dbReference>
<feature type="compositionally biased region" description="Pro residues" evidence="1">
    <location>
        <begin position="121"/>
        <end position="131"/>
    </location>
</feature>
<evidence type="ECO:0000313" key="3">
    <source>
        <dbReference type="EMBL" id="SDQ43145.1"/>
    </source>
</evidence>
<organism evidence="3 4">
    <name type="scientific">Actinopolyspora saharensis</name>
    <dbReference type="NCBI Taxonomy" id="995062"/>
    <lineage>
        <taxon>Bacteria</taxon>
        <taxon>Bacillati</taxon>
        <taxon>Actinomycetota</taxon>
        <taxon>Actinomycetes</taxon>
        <taxon>Actinopolysporales</taxon>
        <taxon>Actinopolysporaceae</taxon>
        <taxon>Actinopolyspora</taxon>
    </lineage>
</organism>